<feature type="compositionally biased region" description="Basic and acidic residues" evidence="1">
    <location>
        <begin position="367"/>
        <end position="380"/>
    </location>
</feature>
<feature type="region of interest" description="Disordered" evidence="1">
    <location>
        <begin position="747"/>
        <end position="776"/>
    </location>
</feature>
<name>A0AAD5VYT1_9AGAR</name>
<feature type="compositionally biased region" description="Low complexity" evidence="1">
    <location>
        <begin position="337"/>
        <end position="353"/>
    </location>
</feature>
<evidence type="ECO:0000256" key="1">
    <source>
        <dbReference type="SAM" id="MobiDB-lite"/>
    </source>
</evidence>
<evidence type="ECO:0000259" key="2">
    <source>
        <dbReference type="SMART" id="SM01155"/>
    </source>
</evidence>
<feature type="region of interest" description="Disordered" evidence="1">
    <location>
        <begin position="485"/>
        <end position="594"/>
    </location>
</feature>
<dbReference type="SMART" id="SM01155">
    <property type="entry name" value="DUF1713"/>
    <property type="match status" value="1"/>
</dbReference>
<dbReference type="Proteomes" id="UP001213000">
    <property type="component" value="Unassembled WGS sequence"/>
</dbReference>
<comment type="caution">
    <text evidence="3">The sequence shown here is derived from an EMBL/GenBank/DDBJ whole genome shotgun (WGS) entry which is preliminary data.</text>
</comment>
<feature type="compositionally biased region" description="Basic and acidic residues" evidence="1">
    <location>
        <begin position="514"/>
        <end position="527"/>
    </location>
</feature>
<reference evidence="3" key="1">
    <citation type="submission" date="2022-07" db="EMBL/GenBank/DDBJ databases">
        <title>Genome Sequence of Leucocoprinus birnbaumii.</title>
        <authorList>
            <person name="Buettner E."/>
        </authorList>
    </citation>
    <scope>NUCLEOTIDE SEQUENCE</scope>
    <source>
        <strain evidence="3">VT141</strain>
    </source>
</reference>
<dbReference type="InterPro" id="IPR013177">
    <property type="entry name" value="Ribosomal_mS38_C"/>
</dbReference>
<dbReference type="AlphaFoldDB" id="A0AAD5VYT1"/>
<dbReference type="EMBL" id="JANIEX010000091">
    <property type="protein sequence ID" value="KAJ3573784.1"/>
    <property type="molecule type" value="Genomic_DNA"/>
</dbReference>
<feature type="region of interest" description="Disordered" evidence="1">
    <location>
        <begin position="313"/>
        <end position="386"/>
    </location>
</feature>
<feature type="domain" description="Ribosomal protein mS38 C-terminal" evidence="2">
    <location>
        <begin position="744"/>
        <end position="776"/>
    </location>
</feature>
<feature type="compositionally biased region" description="Basic residues" evidence="1">
    <location>
        <begin position="749"/>
        <end position="776"/>
    </location>
</feature>
<evidence type="ECO:0000313" key="3">
    <source>
        <dbReference type="EMBL" id="KAJ3573784.1"/>
    </source>
</evidence>
<organism evidence="3 4">
    <name type="scientific">Leucocoprinus birnbaumii</name>
    <dbReference type="NCBI Taxonomy" id="56174"/>
    <lineage>
        <taxon>Eukaryota</taxon>
        <taxon>Fungi</taxon>
        <taxon>Dikarya</taxon>
        <taxon>Basidiomycota</taxon>
        <taxon>Agaricomycotina</taxon>
        <taxon>Agaricomycetes</taxon>
        <taxon>Agaricomycetidae</taxon>
        <taxon>Agaricales</taxon>
        <taxon>Agaricineae</taxon>
        <taxon>Agaricaceae</taxon>
        <taxon>Leucocoprinus</taxon>
    </lineage>
</organism>
<dbReference type="Pfam" id="PF08213">
    <property type="entry name" value="COX24_C"/>
    <property type="match status" value="1"/>
</dbReference>
<feature type="compositionally biased region" description="Low complexity" evidence="1">
    <location>
        <begin position="106"/>
        <end position="124"/>
    </location>
</feature>
<accession>A0AAD5VYT1</accession>
<evidence type="ECO:0000313" key="4">
    <source>
        <dbReference type="Proteomes" id="UP001213000"/>
    </source>
</evidence>
<feature type="compositionally biased region" description="Basic and acidic residues" evidence="1">
    <location>
        <begin position="174"/>
        <end position="183"/>
    </location>
</feature>
<feature type="compositionally biased region" description="Polar residues" evidence="1">
    <location>
        <begin position="324"/>
        <end position="336"/>
    </location>
</feature>
<keyword evidence="4" id="KW-1185">Reference proteome</keyword>
<gene>
    <name evidence="3" type="ORF">NP233_g2206</name>
</gene>
<feature type="compositionally biased region" description="Polar residues" evidence="1">
    <location>
        <begin position="536"/>
        <end position="545"/>
    </location>
</feature>
<proteinExistence type="predicted"/>
<protein>
    <recommendedName>
        <fullName evidence="2">Ribosomal protein mS38 C-terminal domain-containing protein</fullName>
    </recommendedName>
</protein>
<feature type="region of interest" description="Disordered" evidence="1">
    <location>
        <begin position="87"/>
        <end position="183"/>
    </location>
</feature>
<sequence>MAQSTLRTLILNVHTPTSSFAILHSLNEEDLTALFDKLSKKIQTDYRGQRVGPGWLKYEYGDTTWDLDDDSDYTIFTWRQQQYQFDAPTSNTNGIDHVPTLAIGEPGPSKSPASSSAPVGPTPTLYLHNPTQPLPTPPSYRNPSYYAFHPAPVSKGSPAPSTTGKSSRKSTRKKREDDGKDGVPKLMKQFEKFHNENGVRTVMGSIGPVNNVRMLLKVGYRHVYISRKFAQKHGFIPKDAKPGNYGYGGLVNIGSWPITLVTSTTSPHGRVAPSILSTDRQSMSDGGMVEGDNLLRPPAKAGAVGLGIGGMGQGLLHGHGRKSPSPSYQSASNPAPSTMVHSSSRSSTGGSVHPPLTAANGTSGKRTPHDHQHHNDHPNESGRGPTVTNIQVYLAEEPHFDVVLGRSFFEKRQIKTSSIDPTDVVCLDTGEKIECELVILKDAGPELRRLIRPGALDSTNSRARIRGADMAVSALARILPRIPATRRPYSSSFGGGRFFNSSKPPKSPVVTAKSRSDRSEGSSKDSSTKAAAGKTAQGSSSQAAAPNSAKPPTADAASPEPGHESATGRQPFRNGSAVSTPTPSPTSPSTTASAFLSGYTAPNAYHNYLSPHPSVNSKDFKIHQFFSLHRPLLLISNPPSIFQSPPADTPLFRSSNAEAKNVEDQLPPSPFTNLNLDGTYAGAAAGVDGDAETARQLHHSMTMTRVGATVDWEDTLRALGIDVSKDVERVRLQEQWDREWEEVMMDSTKRKKKKKMKKHKLKKRRRLTRASRLRLR</sequence>